<dbReference type="InterPro" id="IPR003474">
    <property type="entry name" value="Glcn_transporter"/>
</dbReference>
<dbReference type="GO" id="GO:0015128">
    <property type="term" value="F:gluconate transmembrane transporter activity"/>
    <property type="evidence" value="ECO:0007669"/>
    <property type="project" value="InterPro"/>
</dbReference>
<reference evidence="2 3" key="1">
    <citation type="submission" date="2019-09" db="EMBL/GenBank/DDBJ databases">
        <title>The complete genome of Methanoplanus sp. FWC-SCC4.</title>
        <authorList>
            <person name="Chen S.-C."/>
            <person name="Zhou Y.-Z."/>
            <person name="Lai M.-C."/>
        </authorList>
    </citation>
    <scope>NUCLEOTIDE SEQUENCE [LARGE SCALE GENOMIC DNA]</scope>
    <source>
        <strain evidence="2 3">FWC-SCC4</strain>
    </source>
</reference>
<feature type="transmembrane region" description="Helical" evidence="1">
    <location>
        <begin position="319"/>
        <end position="338"/>
    </location>
</feature>
<feature type="transmembrane region" description="Helical" evidence="1">
    <location>
        <begin position="28"/>
        <end position="48"/>
    </location>
</feature>
<dbReference type="GO" id="GO:0005886">
    <property type="term" value="C:plasma membrane"/>
    <property type="evidence" value="ECO:0007669"/>
    <property type="project" value="TreeGrafter"/>
</dbReference>
<feature type="transmembrane region" description="Helical" evidence="1">
    <location>
        <begin position="345"/>
        <end position="364"/>
    </location>
</feature>
<evidence type="ECO:0000256" key="1">
    <source>
        <dbReference type="SAM" id="Phobius"/>
    </source>
</evidence>
<feature type="transmembrane region" description="Helical" evidence="1">
    <location>
        <begin position="257"/>
        <end position="274"/>
    </location>
</feature>
<protein>
    <submittedName>
        <fullName evidence="2">GntP family permease</fullName>
    </submittedName>
</protein>
<sequence length="433" mass="47205">MVDTLAVLLIVLILISFASFKYRVPPFLTLIGGAFLFGILTGLNPDTIINQIIRGMSKTFMAFGILIFCGSVIAKSMQKQNHIEEIVSDINKKIRDFASISAISSYLLTIPLTCCITAYIMLAPIISGLEKNKNIKNIGLYLAAVSGVVAYVLVFPTPVTIPLYEALSKEQNPLIFDAISIPLSITILVIFVFLGRHYIKKKRSEAEHALRDKMGSQIVHSLENENISFHKRAWAPFIVMIFAIPLGYFLLGLSHTGIINFIMLSGLVTAFLLANPKIRNVCVNDGAKHAGLIIFDLCGAGALGFVMVESGIANDAINIYPDFMPVILIPFLIAAILATAQGSRVVTGVISAEILSGLGIFSTIHPFVMILLVSAGACTISYVTDPFFWLVQRTTNDSPGKVVKYYTLPLAAAGIFILIIAVLLDFFVLNEFH</sequence>
<accession>A0AA97FB07</accession>
<feature type="transmembrane region" description="Helical" evidence="1">
    <location>
        <begin position="403"/>
        <end position="429"/>
    </location>
</feature>
<name>A0AA97FB07_9EURY</name>
<dbReference type="PANTHER" id="PTHR30354">
    <property type="entry name" value="GNT FAMILY GLUCONATE TRANSPORTER"/>
    <property type="match status" value="1"/>
</dbReference>
<keyword evidence="1" id="KW-0472">Membrane</keyword>
<keyword evidence="1" id="KW-1133">Transmembrane helix</keyword>
<dbReference type="EMBL" id="CP043875">
    <property type="protein sequence ID" value="WOF15669.1"/>
    <property type="molecule type" value="Genomic_DNA"/>
</dbReference>
<feature type="transmembrane region" description="Helical" evidence="1">
    <location>
        <begin position="138"/>
        <end position="154"/>
    </location>
</feature>
<feature type="transmembrane region" description="Helical" evidence="1">
    <location>
        <begin position="370"/>
        <end position="391"/>
    </location>
</feature>
<gene>
    <name evidence="2" type="ORF">F1737_02690</name>
</gene>
<proteinExistence type="predicted"/>
<evidence type="ECO:0000313" key="2">
    <source>
        <dbReference type="EMBL" id="WOF15669.1"/>
    </source>
</evidence>
<dbReference type="Proteomes" id="UP001301797">
    <property type="component" value="Chromosome"/>
</dbReference>
<feature type="transmembrane region" description="Helical" evidence="1">
    <location>
        <begin position="174"/>
        <end position="194"/>
    </location>
</feature>
<dbReference type="Pfam" id="PF02447">
    <property type="entry name" value="GntP_permease"/>
    <property type="match status" value="1"/>
</dbReference>
<feature type="transmembrane region" description="Helical" evidence="1">
    <location>
        <begin position="286"/>
        <end position="307"/>
    </location>
</feature>
<feature type="transmembrane region" description="Helical" evidence="1">
    <location>
        <begin position="60"/>
        <end position="77"/>
    </location>
</feature>
<keyword evidence="3" id="KW-1185">Reference proteome</keyword>
<evidence type="ECO:0000313" key="3">
    <source>
        <dbReference type="Proteomes" id="UP001301797"/>
    </source>
</evidence>
<dbReference type="AlphaFoldDB" id="A0AA97FB07"/>
<dbReference type="PANTHER" id="PTHR30354:SF11">
    <property type="entry name" value="PERMEASE"/>
    <property type="match status" value="1"/>
</dbReference>
<keyword evidence="1" id="KW-0812">Transmembrane</keyword>
<dbReference type="KEGG" id="mefw:F1737_02690"/>
<feature type="transmembrane region" description="Helical" evidence="1">
    <location>
        <begin position="97"/>
        <end position="126"/>
    </location>
</feature>
<organism evidence="2 3">
    <name type="scientific">Methanochimaera problematica</name>
    <dbReference type="NCBI Taxonomy" id="2609417"/>
    <lineage>
        <taxon>Archaea</taxon>
        <taxon>Methanobacteriati</taxon>
        <taxon>Methanobacteriota</taxon>
        <taxon>Stenosarchaea group</taxon>
        <taxon>Methanomicrobia</taxon>
        <taxon>Methanomicrobiales</taxon>
        <taxon>Methanomicrobiaceae</taxon>
        <taxon>Methanochimaera</taxon>
    </lineage>
</organism>
<feature type="transmembrane region" description="Helical" evidence="1">
    <location>
        <begin position="233"/>
        <end position="251"/>
    </location>
</feature>